<keyword evidence="3" id="KW-1185">Reference proteome</keyword>
<dbReference type="AlphaFoldDB" id="A0A9E7RSY5"/>
<proteinExistence type="predicted"/>
<dbReference type="RefSeq" id="WP_191216003.1">
    <property type="nucleotide sequence ID" value="NZ_CP104550.1"/>
</dbReference>
<evidence type="ECO:0000313" key="3">
    <source>
        <dbReference type="Proteomes" id="UP001369247"/>
    </source>
</evidence>
<organism evidence="2">
    <name type="scientific">Methanothermobacter wolfeii</name>
    <name type="common">Methanobacterium wolfei</name>
    <dbReference type="NCBI Taxonomy" id="145261"/>
    <lineage>
        <taxon>Archaea</taxon>
        <taxon>Methanobacteriati</taxon>
        <taxon>Methanobacteriota</taxon>
        <taxon>Methanomada group</taxon>
        <taxon>Methanobacteria</taxon>
        <taxon>Methanobacteriales</taxon>
        <taxon>Methanobacteriaceae</taxon>
        <taxon>Methanothermobacter</taxon>
    </lineage>
</organism>
<dbReference type="GeneID" id="58978671"/>
<dbReference type="EMBL" id="JAXUHJ010000008">
    <property type="protein sequence ID" value="MEJ8542646.1"/>
    <property type="molecule type" value="Genomic_DNA"/>
</dbReference>
<accession>A0A9E7RSY5</accession>
<evidence type="ECO:0000313" key="2">
    <source>
        <dbReference type="EMBL" id="UXH30962.1"/>
    </source>
</evidence>
<evidence type="ECO:0000313" key="1">
    <source>
        <dbReference type="EMBL" id="MEJ8542646.1"/>
    </source>
</evidence>
<dbReference type="Proteomes" id="UP001065373">
    <property type="component" value="Chromosome"/>
</dbReference>
<name>A0A9E7RSY5_METWO</name>
<reference evidence="1 3" key="2">
    <citation type="submission" date="2023-12" db="EMBL/GenBank/DDBJ databases">
        <title>Phenotypic and Genomic Characterization of Methanothermobacter wolfeii Strain BSEL, a CO2-Capturing Archaeon with Minimal Nutrient Requirements.</title>
        <authorList>
            <person name="Ale Enriquez F."/>
            <person name="Ahring B.K."/>
        </authorList>
    </citation>
    <scope>NUCLEOTIDE SEQUENCE [LARGE SCALE GENOMIC DNA]</scope>
    <source>
        <strain evidence="1 3">BSEL-1</strain>
    </source>
</reference>
<gene>
    <name evidence="2" type="ORF">N5910_05280</name>
    <name evidence="1" type="ORF">U2150_03960</name>
</gene>
<sequence length="176" mass="19875">MRYITPFILIFILITVFTSAGANTTENTTAENVTIKNTGNNALIQPMATEASITINPTYLDLGTVEPDGIERSYYEVTFLTASQRGQLRLYVYSESDSLMSTDNQEIPISNLKYSINYNSPYGLIVVEKKSFTTTPYLFWQRNGNTEVEIPINYHITVPPFIDPGTYSTRIIYQAI</sequence>
<reference evidence="2" key="1">
    <citation type="submission" date="2022-09" db="EMBL/GenBank/DDBJ databases">
        <title>Characterization of three MwoI isoschizomers from sequenced genome and metagenomes.</title>
        <authorList>
            <person name="Fomenkov A."/>
            <person name="Xu S.Y."/>
            <person name="Roberts R.J."/>
        </authorList>
    </citation>
    <scope>NUCLEOTIDE SEQUENCE</scope>
    <source>
        <strain evidence="2">DSM 2970</strain>
    </source>
</reference>
<protein>
    <submittedName>
        <fullName evidence="2">Uncharacterized protein</fullName>
    </submittedName>
</protein>
<dbReference type="EMBL" id="CP104550">
    <property type="protein sequence ID" value="UXH30962.1"/>
    <property type="molecule type" value="Genomic_DNA"/>
</dbReference>
<dbReference type="Proteomes" id="UP001369247">
    <property type="component" value="Unassembled WGS sequence"/>
</dbReference>